<evidence type="ECO:0000256" key="1">
    <source>
        <dbReference type="ARBA" id="ARBA00004370"/>
    </source>
</evidence>
<protein>
    <recommendedName>
        <fullName evidence="6">SURF1-like protein</fullName>
    </recommendedName>
</protein>
<dbReference type="PANTHER" id="PTHR23427">
    <property type="entry name" value="SURFEIT LOCUS PROTEIN"/>
    <property type="match status" value="1"/>
</dbReference>
<keyword evidence="3 6" id="KW-0812">Transmembrane</keyword>
<keyword evidence="5 6" id="KW-0472">Membrane</keyword>
<sequence>MNATAHKHRLPVGLLVASGIALVILLALGTWQVERLEWKEALIASTMQRLNDAPLPLAAMEEIYAKEGTVDYRPVTVTGRFDHAGERHFLATHAGGAGYHVYTPLQLDDGRFVFINRGFVPYEKKDPAKRAEGQVDGRVVIIGLARDRLSGKPSMFVPDNDPAGNVFYWKDWTAMVASSGLADADKVVPFFIDADDAPNPGGLPVGGVTIIDFPNNHLQYALTWYGLAAALAAVVGVWLWRYHRAPANRPGLDKRG</sequence>
<evidence type="ECO:0000256" key="3">
    <source>
        <dbReference type="ARBA" id="ARBA00022692"/>
    </source>
</evidence>
<dbReference type="InterPro" id="IPR002994">
    <property type="entry name" value="Surf1/Shy1"/>
</dbReference>
<comment type="caution">
    <text evidence="7">The sequence shown here is derived from an EMBL/GenBank/DDBJ whole genome shotgun (WGS) entry which is preliminary data.</text>
</comment>
<dbReference type="RefSeq" id="WP_374831718.1">
    <property type="nucleotide sequence ID" value="NZ_JBHEEZ010000010.1"/>
</dbReference>
<keyword evidence="4 6" id="KW-1133">Transmembrane helix</keyword>
<feature type="transmembrane region" description="Helical" evidence="6">
    <location>
        <begin position="222"/>
        <end position="240"/>
    </location>
</feature>
<dbReference type="CDD" id="cd06662">
    <property type="entry name" value="SURF1"/>
    <property type="match status" value="1"/>
</dbReference>
<organism evidence="7 8">
    <name type="scientific">Daeguia caeni</name>
    <dbReference type="NCBI Taxonomy" id="439612"/>
    <lineage>
        <taxon>Bacteria</taxon>
        <taxon>Pseudomonadati</taxon>
        <taxon>Pseudomonadota</taxon>
        <taxon>Alphaproteobacteria</taxon>
        <taxon>Hyphomicrobiales</taxon>
        <taxon>Brucellaceae</taxon>
        <taxon>Daeguia</taxon>
    </lineage>
</organism>
<accession>A0ABV9H585</accession>
<keyword evidence="8" id="KW-1185">Reference proteome</keyword>
<proteinExistence type="inferred from homology"/>
<feature type="transmembrane region" description="Helical" evidence="6">
    <location>
        <begin position="12"/>
        <end position="31"/>
    </location>
</feature>
<evidence type="ECO:0000256" key="5">
    <source>
        <dbReference type="ARBA" id="ARBA00023136"/>
    </source>
</evidence>
<evidence type="ECO:0000313" key="8">
    <source>
        <dbReference type="Proteomes" id="UP001596042"/>
    </source>
</evidence>
<comment type="subcellular location">
    <subcellularLocation>
        <location evidence="6">Cell membrane</location>
        <topology evidence="6">Multi-pass membrane protein</topology>
    </subcellularLocation>
    <subcellularLocation>
        <location evidence="1">Membrane</location>
    </subcellularLocation>
</comment>
<evidence type="ECO:0000256" key="4">
    <source>
        <dbReference type="ARBA" id="ARBA00022989"/>
    </source>
</evidence>
<dbReference type="Proteomes" id="UP001596042">
    <property type="component" value="Unassembled WGS sequence"/>
</dbReference>
<dbReference type="Pfam" id="PF02104">
    <property type="entry name" value="SURF1"/>
    <property type="match status" value="1"/>
</dbReference>
<gene>
    <name evidence="7" type="ORF">ACFO1V_07730</name>
</gene>
<dbReference type="InterPro" id="IPR045214">
    <property type="entry name" value="Surf1/Surf4"/>
</dbReference>
<dbReference type="PROSITE" id="PS50895">
    <property type="entry name" value="SURF1"/>
    <property type="match status" value="1"/>
</dbReference>
<dbReference type="EMBL" id="JBHSEL010000052">
    <property type="protein sequence ID" value="MFC4625108.1"/>
    <property type="molecule type" value="Genomic_DNA"/>
</dbReference>
<reference evidence="8" key="1">
    <citation type="journal article" date="2019" name="Int. J. Syst. Evol. Microbiol.">
        <title>The Global Catalogue of Microorganisms (GCM) 10K type strain sequencing project: providing services to taxonomists for standard genome sequencing and annotation.</title>
        <authorList>
            <consortium name="The Broad Institute Genomics Platform"/>
            <consortium name="The Broad Institute Genome Sequencing Center for Infectious Disease"/>
            <person name="Wu L."/>
            <person name="Ma J."/>
        </authorList>
    </citation>
    <scope>NUCLEOTIDE SEQUENCE [LARGE SCALE GENOMIC DNA]</scope>
    <source>
        <strain evidence="8">CGMCC 1.15731</strain>
    </source>
</reference>
<dbReference type="PANTHER" id="PTHR23427:SF2">
    <property type="entry name" value="SURFEIT LOCUS PROTEIN 1"/>
    <property type="match status" value="1"/>
</dbReference>
<name>A0ABV9H585_9HYPH</name>
<evidence type="ECO:0000313" key="7">
    <source>
        <dbReference type="EMBL" id="MFC4625108.1"/>
    </source>
</evidence>
<keyword evidence="6" id="KW-1003">Cell membrane</keyword>
<evidence type="ECO:0000256" key="2">
    <source>
        <dbReference type="ARBA" id="ARBA00007165"/>
    </source>
</evidence>
<evidence type="ECO:0000256" key="6">
    <source>
        <dbReference type="RuleBase" id="RU363076"/>
    </source>
</evidence>
<comment type="similarity">
    <text evidence="2 6">Belongs to the SURF1 family.</text>
</comment>